<dbReference type="AlphaFoldDB" id="A0A512MJD5"/>
<accession>A0A512MJD5</accession>
<dbReference type="Proteomes" id="UP000321577">
    <property type="component" value="Unassembled WGS sequence"/>
</dbReference>
<dbReference type="EMBL" id="BKAG01000097">
    <property type="protein sequence ID" value="GEP46401.1"/>
    <property type="molecule type" value="Genomic_DNA"/>
</dbReference>
<name>A0A512MJD5_9BACT</name>
<comment type="caution">
    <text evidence="1">The sequence shown here is derived from an EMBL/GenBank/DDBJ whole genome shotgun (WGS) entry which is preliminary data.</text>
</comment>
<dbReference type="RefSeq" id="WP_170267137.1">
    <property type="nucleotide sequence ID" value="NZ_BKAG01000097.1"/>
</dbReference>
<evidence type="ECO:0000313" key="2">
    <source>
        <dbReference type="Proteomes" id="UP000321577"/>
    </source>
</evidence>
<proteinExistence type="predicted"/>
<gene>
    <name evidence="1" type="ORF">BGE01nite_56920</name>
</gene>
<reference evidence="1 2" key="1">
    <citation type="submission" date="2019-07" db="EMBL/GenBank/DDBJ databases">
        <title>Whole genome shotgun sequence of Brevifollis gellanilyticus NBRC 108608.</title>
        <authorList>
            <person name="Hosoyama A."/>
            <person name="Uohara A."/>
            <person name="Ohji S."/>
            <person name="Ichikawa N."/>
        </authorList>
    </citation>
    <scope>NUCLEOTIDE SEQUENCE [LARGE SCALE GENOMIC DNA]</scope>
    <source>
        <strain evidence="1 2">NBRC 108608</strain>
    </source>
</reference>
<evidence type="ECO:0000313" key="1">
    <source>
        <dbReference type="EMBL" id="GEP46401.1"/>
    </source>
</evidence>
<organism evidence="1 2">
    <name type="scientific">Brevifollis gellanilyticus</name>
    <dbReference type="NCBI Taxonomy" id="748831"/>
    <lineage>
        <taxon>Bacteria</taxon>
        <taxon>Pseudomonadati</taxon>
        <taxon>Verrucomicrobiota</taxon>
        <taxon>Verrucomicrobiia</taxon>
        <taxon>Verrucomicrobiales</taxon>
        <taxon>Verrucomicrobiaceae</taxon>
    </lineage>
</organism>
<protein>
    <submittedName>
        <fullName evidence="1">Uncharacterized protein</fullName>
    </submittedName>
</protein>
<keyword evidence="2" id="KW-1185">Reference proteome</keyword>
<sequence length="57" mass="6429">MVSQAMKMMEDQQAEGSKMQMALTRVMSGLISNQQSLSQYLQSLEGEVDGIRHAIRR</sequence>